<accession>A0A0D2UP92</accession>
<protein>
    <recommendedName>
        <fullName evidence="3">NOD3 protein</fullName>
    </recommendedName>
</protein>
<dbReference type="PhylomeDB" id="A0A0D2UP92"/>
<keyword evidence="2" id="KW-1185">Reference proteome</keyword>
<dbReference type="SUPFAM" id="SSF52047">
    <property type="entry name" value="RNI-like"/>
    <property type="match status" value="1"/>
</dbReference>
<dbReference type="InterPro" id="IPR032675">
    <property type="entry name" value="LRR_dom_sf"/>
</dbReference>
<dbReference type="AlphaFoldDB" id="A0A0D2UP92"/>
<reference evidence="2" key="1">
    <citation type="submission" date="2011-02" db="EMBL/GenBank/DDBJ databases">
        <title>The Genome Sequence of Capsaspora owczarzaki ATCC 30864.</title>
        <authorList>
            <person name="Russ C."/>
            <person name="Cuomo C."/>
            <person name="Burger G."/>
            <person name="Gray M.W."/>
            <person name="Holland P.W.H."/>
            <person name="King N."/>
            <person name="Lang F.B.F."/>
            <person name="Roger A.J."/>
            <person name="Ruiz-Trillo I."/>
            <person name="Young S.K."/>
            <person name="Zeng Q."/>
            <person name="Gargeya S."/>
            <person name="Alvarado L."/>
            <person name="Berlin A."/>
            <person name="Chapman S.B."/>
            <person name="Chen Z."/>
            <person name="Freedman E."/>
            <person name="Gellesch M."/>
            <person name="Goldberg J."/>
            <person name="Griggs A."/>
            <person name="Gujja S."/>
            <person name="Heilman E."/>
            <person name="Heiman D."/>
            <person name="Howarth C."/>
            <person name="Mehta T."/>
            <person name="Neiman D."/>
            <person name="Pearson M."/>
            <person name="Roberts A."/>
            <person name="Saif S."/>
            <person name="Shea T."/>
            <person name="Shenoy N."/>
            <person name="Sisk P."/>
            <person name="Stolte C."/>
            <person name="Sykes S."/>
            <person name="White J."/>
            <person name="Yandava C."/>
            <person name="Haas B."/>
            <person name="Nusbaum C."/>
            <person name="Birren B."/>
        </authorList>
    </citation>
    <scope>NUCLEOTIDE SEQUENCE</scope>
    <source>
        <strain evidence="2">ATCC 30864</strain>
    </source>
</reference>
<dbReference type="PANTHER" id="PTHR24114:SF2">
    <property type="entry name" value="F-BOX DOMAIN-CONTAINING PROTEIN-RELATED"/>
    <property type="match status" value="1"/>
</dbReference>
<name>A0A0D2UP92_CAPO3</name>
<dbReference type="InterPro" id="IPR001611">
    <property type="entry name" value="Leu-rich_rpt"/>
</dbReference>
<gene>
    <name evidence="1" type="ORF">CAOG_007086</name>
</gene>
<dbReference type="Gene3D" id="3.80.10.10">
    <property type="entry name" value="Ribonuclease Inhibitor"/>
    <property type="match status" value="3"/>
</dbReference>
<dbReference type="STRING" id="595528.A0A0D2UP92"/>
<dbReference type="InParanoid" id="A0A0D2UP92"/>
<dbReference type="InterPro" id="IPR052394">
    <property type="entry name" value="LRR-containing"/>
</dbReference>
<dbReference type="Proteomes" id="UP000008743">
    <property type="component" value="Unassembled WGS sequence"/>
</dbReference>
<evidence type="ECO:0000313" key="1">
    <source>
        <dbReference type="EMBL" id="KJE96821.1"/>
    </source>
</evidence>
<dbReference type="OrthoDB" id="120976at2759"/>
<dbReference type="eggNOG" id="KOG4308">
    <property type="taxonomic scope" value="Eukaryota"/>
</dbReference>
<dbReference type="EMBL" id="KE346372">
    <property type="protein sequence ID" value="KJE96821.1"/>
    <property type="molecule type" value="Genomic_DNA"/>
</dbReference>
<dbReference type="Pfam" id="PF13516">
    <property type="entry name" value="LRR_6"/>
    <property type="match status" value="6"/>
</dbReference>
<sequence>MTVADSNQAGLAAERMLSYESMTERQRELYDQVKKASGQLDLDDNQIGVAEAQAIAEALKVNTTLIKISLQENQIGDAGAQAIAEALRANTTLKELLLHLNQIGDAGAQAIAEALKVNNTLTDLYLDENQIGDGGAQAIAEALKANATLSYVHLKHNQIGDGGAWAIAEALRVNSTVTVLSLRHNQIGDGGAWAIAEALKVNKTLIRISLDGNQIGDAGAQAIAEALKVNTTLTLLFLSRNCFGVFGSQAIDEACKGKSGFQLFLRDQINPLAFSFLPRLASAEDIQAVLGMLTGGLELENQPASLPTLPTEMADLIMDKAHYWQGVEKIKREDFDVDTLKVTMPQGNSIRVKTIQVLRDWSERPKHTDDGAFDLTVRDEQGAVRHECTVHPTFVESNLALATIWPASTPILRQMREDWEVQVRPTFPRDVLFERLYVGYV</sequence>
<organism evidence="1 2">
    <name type="scientific">Capsaspora owczarzaki (strain ATCC 30864)</name>
    <dbReference type="NCBI Taxonomy" id="595528"/>
    <lineage>
        <taxon>Eukaryota</taxon>
        <taxon>Filasterea</taxon>
        <taxon>Capsaspora</taxon>
    </lineage>
</organism>
<evidence type="ECO:0008006" key="3">
    <source>
        <dbReference type="Google" id="ProtNLM"/>
    </source>
</evidence>
<dbReference type="SMART" id="SM00368">
    <property type="entry name" value="LRR_RI"/>
    <property type="match status" value="8"/>
</dbReference>
<evidence type="ECO:0000313" key="2">
    <source>
        <dbReference type="Proteomes" id="UP000008743"/>
    </source>
</evidence>
<proteinExistence type="predicted"/>
<dbReference type="PANTHER" id="PTHR24114">
    <property type="entry name" value="LEUCINE RICH REPEAT FAMILY PROTEIN"/>
    <property type="match status" value="1"/>
</dbReference>